<name>A0A8S4C4R2_9ACAR</name>
<evidence type="ECO:0000313" key="2">
    <source>
        <dbReference type="Proteomes" id="UP000837675"/>
    </source>
</evidence>
<evidence type="ECO:0000313" key="1">
    <source>
        <dbReference type="EMBL" id="CAG7592195.1"/>
    </source>
</evidence>
<keyword evidence="2" id="KW-1185">Reference proteome</keyword>
<dbReference type="Proteomes" id="UP000837675">
    <property type="component" value="Unassembled WGS sequence"/>
</dbReference>
<dbReference type="AlphaFoldDB" id="A0A8S4C4R2"/>
<gene>
    <name evidence="1" type="ORF">MHYMCMPASI_00539</name>
</gene>
<comment type="caution">
    <text evidence="1">The sequence shown here is derived from an EMBL/GenBank/DDBJ whole genome shotgun (WGS) entry which is preliminary data.</text>
</comment>
<dbReference type="EMBL" id="CAJVAF010000237">
    <property type="protein sequence ID" value="CAG7592195.1"/>
    <property type="molecule type" value="Genomic_DNA"/>
</dbReference>
<sequence length="53" mass="5601">MYACPASLLPLGSARYALIIKSLMPSPLVSPADDTEYPASSPTVVPLMIKPLI</sequence>
<organism evidence="1 2">
    <name type="scientific">Hyalomma marginatum</name>
    <dbReference type="NCBI Taxonomy" id="34627"/>
    <lineage>
        <taxon>Eukaryota</taxon>
        <taxon>Metazoa</taxon>
        <taxon>Ecdysozoa</taxon>
        <taxon>Arthropoda</taxon>
        <taxon>Chelicerata</taxon>
        <taxon>Arachnida</taxon>
        <taxon>Acari</taxon>
        <taxon>Parasitiformes</taxon>
        <taxon>Ixodida</taxon>
        <taxon>Ixodoidea</taxon>
        <taxon>Ixodidae</taxon>
        <taxon>Hyalomminae</taxon>
        <taxon>Hyalomma</taxon>
    </lineage>
</organism>
<protein>
    <submittedName>
        <fullName evidence="1">Uncharacterized protein</fullName>
    </submittedName>
</protein>
<accession>A0A8S4C4R2</accession>
<proteinExistence type="predicted"/>
<reference evidence="1" key="1">
    <citation type="submission" date="2021-06" db="EMBL/GenBank/DDBJ databases">
        <authorList>
            <person name="Nardi T."/>
            <person name="Nardi T."/>
        </authorList>
    </citation>
    <scope>NUCLEOTIDE SEQUENCE</scope>
</reference>